<keyword evidence="2" id="KW-1185">Reference proteome</keyword>
<protein>
    <submittedName>
        <fullName evidence="1">5774_t:CDS:1</fullName>
    </submittedName>
</protein>
<dbReference type="Proteomes" id="UP000789901">
    <property type="component" value="Unassembled WGS sequence"/>
</dbReference>
<comment type="caution">
    <text evidence="1">The sequence shown here is derived from an EMBL/GenBank/DDBJ whole genome shotgun (WGS) entry which is preliminary data.</text>
</comment>
<feature type="non-terminal residue" evidence="1">
    <location>
        <position position="1"/>
    </location>
</feature>
<evidence type="ECO:0000313" key="2">
    <source>
        <dbReference type="Proteomes" id="UP000789901"/>
    </source>
</evidence>
<organism evidence="1 2">
    <name type="scientific">Gigaspora margarita</name>
    <dbReference type="NCBI Taxonomy" id="4874"/>
    <lineage>
        <taxon>Eukaryota</taxon>
        <taxon>Fungi</taxon>
        <taxon>Fungi incertae sedis</taxon>
        <taxon>Mucoromycota</taxon>
        <taxon>Glomeromycotina</taxon>
        <taxon>Glomeromycetes</taxon>
        <taxon>Diversisporales</taxon>
        <taxon>Gigasporaceae</taxon>
        <taxon>Gigaspora</taxon>
    </lineage>
</organism>
<reference evidence="1 2" key="1">
    <citation type="submission" date="2021-06" db="EMBL/GenBank/DDBJ databases">
        <authorList>
            <person name="Kallberg Y."/>
            <person name="Tangrot J."/>
            <person name="Rosling A."/>
        </authorList>
    </citation>
    <scope>NUCLEOTIDE SEQUENCE [LARGE SCALE GENOMIC DNA]</scope>
    <source>
        <strain evidence="1 2">120-4 pot B 10/14</strain>
    </source>
</reference>
<evidence type="ECO:0000313" key="1">
    <source>
        <dbReference type="EMBL" id="CAG8831960.1"/>
    </source>
</evidence>
<gene>
    <name evidence="1" type="ORF">GMARGA_LOCUS30853</name>
</gene>
<name>A0ABN7WHB0_GIGMA</name>
<dbReference type="EMBL" id="CAJVQB010044514">
    <property type="protein sequence ID" value="CAG8831960.1"/>
    <property type="molecule type" value="Genomic_DNA"/>
</dbReference>
<sequence>LDPQIFFSLLPLVSYDVGLQLKEQMVEFLINLRRIFWMWMWQVTSEWDHWELTPSELHLPE</sequence>
<accession>A0ABN7WHB0</accession>
<proteinExistence type="predicted"/>